<evidence type="ECO:0000313" key="2">
    <source>
        <dbReference type="EMBL" id="CEM54433.1"/>
    </source>
</evidence>
<reference evidence="2" key="1">
    <citation type="submission" date="2014-11" db="EMBL/GenBank/DDBJ databases">
        <authorList>
            <person name="Otto D Thomas"/>
            <person name="Naeem Raeece"/>
        </authorList>
    </citation>
    <scope>NUCLEOTIDE SEQUENCE</scope>
</reference>
<feature type="compositionally biased region" description="Basic and acidic residues" evidence="1">
    <location>
        <begin position="162"/>
        <end position="174"/>
    </location>
</feature>
<gene>
    <name evidence="2" type="ORF">Cvel_2176</name>
</gene>
<evidence type="ECO:0000256" key="1">
    <source>
        <dbReference type="SAM" id="MobiDB-lite"/>
    </source>
</evidence>
<proteinExistence type="predicted"/>
<feature type="compositionally biased region" description="Basic and acidic residues" evidence="1">
    <location>
        <begin position="124"/>
        <end position="133"/>
    </location>
</feature>
<dbReference type="VEuPathDB" id="CryptoDB:Cvel_2176"/>
<dbReference type="EMBL" id="CDMZ01005787">
    <property type="protein sequence ID" value="CEM54433.1"/>
    <property type="molecule type" value="Genomic_DNA"/>
</dbReference>
<protein>
    <submittedName>
        <fullName evidence="2">Uncharacterized protein</fullName>
    </submittedName>
</protein>
<feature type="compositionally biased region" description="Basic and acidic residues" evidence="1">
    <location>
        <begin position="198"/>
        <end position="207"/>
    </location>
</feature>
<organism evidence="2">
    <name type="scientific">Chromera velia CCMP2878</name>
    <dbReference type="NCBI Taxonomy" id="1169474"/>
    <lineage>
        <taxon>Eukaryota</taxon>
        <taxon>Sar</taxon>
        <taxon>Alveolata</taxon>
        <taxon>Colpodellida</taxon>
        <taxon>Chromeraceae</taxon>
        <taxon>Chromera</taxon>
    </lineage>
</organism>
<sequence>MQTELNLGLNPRPPYPYLQTKFQVGSCKGKSISYTLHSKVFHQDDIRPEVSNAKREVIKSIKRPDLMGVTRPPFNRSTHPIEPRIVKPSLKQPIESKADLDHSLPLHLRPPLFFTRVRDADGHLLSPEQRDQQAETLQRTLADNRSRLSPTAKIRSLRGKPRHDPIDRRAKTDNTSDSEDDGEYRRREDEWDTTNSRDTTDKHEMTRQKSSHQSAGPLGDRRDWEQSTFWTHKERAGWKREKLKARAAAMKKRETLMPTIIATYPEKFRSLRARYESDLDRDRLEKELRAPVRLVMRKSLEKQFLNASEEKIQSEIRKVLQDLDEETREEMTIPVPKELFRPNLRRTCLNRRYREHYHCGSWGFQPVAGQPVWSCCMAEKESAQGCCYRVLDPDTWMTCGL</sequence>
<dbReference type="AlphaFoldDB" id="A0A0G4IBJ9"/>
<feature type="region of interest" description="Disordered" evidence="1">
    <location>
        <begin position="124"/>
        <end position="223"/>
    </location>
</feature>
<feature type="compositionally biased region" description="Polar residues" evidence="1">
    <location>
        <begin position="134"/>
        <end position="149"/>
    </location>
</feature>
<name>A0A0G4IBJ9_9ALVE</name>
<accession>A0A0G4IBJ9</accession>